<dbReference type="STRING" id="149040.A0A194X8C7"/>
<dbReference type="PRINTS" id="PR00420">
    <property type="entry name" value="RNGMNOXGNASE"/>
</dbReference>
<dbReference type="Pfam" id="PF01494">
    <property type="entry name" value="FAD_binding_3"/>
    <property type="match status" value="1"/>
</dbReference>
<dbReference type="EMBL" id="KQ947417">
    <property type="protein sequence ID" value="KUJ16047.1"/>
    <property type="molecule type" value="Genomic_DNA"/>
</dbReference>
<keyword evidence="4" id="KW-0472">Membrane</keyword>
<dbReference type="OrthoDB" id="417877at2759"/>
<keyword evidence="4" id="KW-1133">Transmembrane helix</keyword>
<dbReference type="GO" id="GO:0044550">
    <property type="term" value="P:secondary metabolite biosynthetic process"/>
    <property type="evidence" value="ECO:0007669"/>
    <property type="project" value="TreeGrafter"/>
</dbReference>
<feature type="transmembrane region" description="Helical" evidence="4">
    <location>
        <begin position="17"/>
        <end position="37"/>
    </location>
</feature>
<dbReference type="GO" id="GO:0016491">
    <property type="term" value="F:oxidoreductase activity"/>
    <property type="evidence" value="ECO:0007669"/>
    <property type="project" value="UniProtKB-KW"/>
</dbReference>
<evidence type="ECO:0000256" key="4">
    <source>
        <dbReference type="SAM" id="Phobius"/>
    </source>
</evidence>
<evidence type="ECO:0000256" key="1">
    <source>
        <dbReference type="ARBA" id="ARBA00022630"/>
    </source>
</evidence>
<evidence type="ECO:0000259" key="5">
    <source>
        <dbReference type="Pfam" id="PF01494"/>
    </source>
</evidence>
<protein>
    <submittedName>
        <fullName evidence="6">Mannitol 1-phosphate dehydrogenase</fullName>
    </submittedName>
</protein>
<name>A0A194X8C7_MOLSC</name>
<dbReference type="Gene3D" id="3.50.50.60">
    <property type="entry name" value="FAD/NAD(P)-binding domain"/>
    <property type="match status" value="1"/>
</dbReference>
<organism evidence="6 7">
    <name type="scientific">Mollisia scopiformis</name>
    <name type="common">Conifer needle endophyte fungus</name>
    <name type="synonym">Phialocephala scopiformis</name>
    <dbReference type="NCBI Taxonomy" id="149040"/>
    <lineage>
        <taxon>Eukaryota</taxon>
        <taxon>Fungi</taxon>
        <taxon>Dikarya</taxon>
        <taxon>Ascomycota</taxon>
        <taxon>Pezizomycotina</taxon>
        <taxon>Leotiomycetes</taxon>
        <taxon>Helotiales</taxon>
        <taxon>Mollisiaceae</taxon>
        <taxon>Mollisia</taxon>
    </lineage>
</organism>
<feature type="domain" description="FAD-binding" evidence="5">
    <location>
        <begin position="20"/>
        <end position="372"/>
    </location>
</feature>
<keyword evidence="2" id="KW-0274">FAD</keyword>
<keyword evidence="7" id="KW-1185">Reference proteome</keyword>
<dbReference type="AlphaFoldDB" id="A0A194X8C7"/>
<dbReference type="PANTHER" id="PTHR46720">
    <property type="entry name" value="HYDROXYLASE, PUTATIVE (AFU_ORTHOLOGUE AFUA_3G01460)-RELATED"/>
    <property type="match status" value="1"/>
</dbReference>
<evidence type="ECO:0000256" key="3">
    <source>
        <dbReference type="ARBA" id="ARBA00023002"/>
    </source>
</evidence>
<dbReference type="InParanoid" id="A0A194X8C7"/>
<proteinExistence type="predicted"/>
<dbReference type="GO" id="GO:0071949">
    <property type="term" value="F:FAD binding"/>
    <property type="evidence" value="ECO:0007669"/>
    <property type="project" value="InterPro"/>
</dbReference>
<dbReference type="SUPFAM" id="SSF54373">
    <property type="entry name" value="FAD-linked reductases, C-terminal domain"/>
    <property type="match status" value="1"/>
</dbReference>
<keyword evidence="1" id="KW-0285">Flavoprotein</keyword>
<dbReference type="InterPro" id="IPR036188">
    <property type="entry name" value="FAD/NAD-bd_sf"/>
</dbReference>
<dbReference type="KEGG" id="psco:LY89DRAFT_648177"/>
<evidence type="ECO:0000313" key="7">
    <source>
        <dbReference type="Proteomes" id="UP000070700"/>
    </source>
</evidence>
<accession>A0A194X8C7</accession>
<evidence type="ECO:0000256" key="2">
    <source>
        <dbReference type="ARBA" id="ARBA00022827"/>
    </source>
</evidence>
<evidence type="ECO:0000313" key="6">
    <source>
        <dbReference type="EMBL" id="KUJ16047.1"/>
    </source>
</evidence>
<dbReference type="InterPro" id="IPR051104">
    <property type="entry name" value="FAD_monoxygenase"/>
</dbReference>
<gene>
    <name evidence="6" type="ORF">LY89DRAFT_648177</name>
</gene>
<dbReference type="RefSeq" id="XP_018070402.1">
    <property type="nucleotide sequence ID" value="XM_018211997.1"/>
</dbReference>
<dbReference type="InterPro" id="IPR002938">
    <property type="entry name" value="FAD-bd"/>
</dbReference>
<dbReference type="Proteomes" id="UP000070700">
    <property type="component" value="Unassembled WGS sequence"/>
</dbReference>
<dbReference type="PANTHER" id="PTHR46720:SF3">
    <property type="entry name" value="FAD-BINDING DOMAIN-CONTAINING PROTEIN-RELATED"/>
    <property type="match status" value="1"/>
</dbReference>
<keyword evidence="3" id="KW-0560">Oxidoreductase</keyword>
<dbReference type="GeneID" id="28821723"/>
<reference evidence="6 7" key="1">
    <citation type="submission" date="2015-10" db="EMBL/GenBank/DDBJ databases">
        <title>Full genome of DAOMC 229536 Phialocephala scopiformis, a fungal endophyte of spruce producing the potent anti-insectan compound rugulosin.</title>
        <authorList>
            <consortium name="DOE Joint Genome Institute"/>
            <person name="Walker A.K."/>
            <person name="Frasz S.L."/>
            <person name="Seifert K.A."/>
            <person name="Miller J.D."/>
            <person name="Mondo S.J."/>
            <person name="Labutti K."/>
            <person name="Lipzen A."/>
            <person name="Dockter R."/>
            <person name="Kennedy M."/>
            <person name="Grigoriev I.V."/>
            <person name="Spatafora J.W."/>
        </authorList>
    </citation>
    <scope>NUCLEOTIDE SEQUENCE [LARGE SCALE GENOMIC DNA]</scope>
    <source>
        <strain evidence="6 7">CBS 120377</strain>
    </source>
</reference>
<sequence>MGSIEQAPVTSSSHHPFSLAIVGSGIGGLALAIGLLAQKVPVTIYEAAPKFDAVGAGIGLGPNALKAMELMDPKFARLYDEIKVGNTSPERQHEQIEILSVEEGFGSNVGHEKFERSSAHRRALLEVMKSLIPEGSVKFNKRVVKVLQNGKSEKVELVFGDGERVIVDAVVGCDGIKGMTREAVLGDRWPEEVPAKYCNTYVYRGIAPMEEAKKIIGSYAEDARWWMGIGTGWAMYPISQGREANIVAFMQDENQWNGEQAAREVTREEMEAEFEGFDSRLKGLLVYLKPMKWPLFDHPDTPTYINGRVCLLGDSAHASSPSQAAGAGQGLEDALILSRLLGLIKDASQLDAAFEVYDVIRRPRAQGVVQASREVGLEYFLGHPKLGTDLQKITDDANKRLPELWWYDLEGDIRKAEQMFSQKIDKSM</sequence>
<keyword evidence="4" id="KW-0812">Transmembrane</keyword>
<dbReference type="SUPFAM" id="SSF51905">
    <property type="entry name" value="FAD/NAD(P)-binding domain"/>
    <property type="match status" value="1"/>
</dbReference>